<protein>
    <submittedName>
        <fullName evidence="1">Uncharacterized protein</fullName>
    </submittedName>
</protein>
<reference evidence="2" key="1">
    <citation type="submission" date="2016-05" db="EMBL/GenBank/DDBJ databases">
        <title>Comparative genomics of biotechnologically important yeasts.</title>
        <authorList>
            <consortium name="DOE Joint Genome Institute"/>
            <person name="Riley R."/>
            <person name="Haridas S."/>
            <person name="Wolfe K.H."/>
            <person name="Lopes M.R."/>
            <person name="Hittinger C.T."/>
            <person name="Goker M."/>
            <person name="Salamov A."/>
            <person name="Wisecaver J."/>
            <person name="Long T.M."/>
            <person name="Aerts A.L."/>
            <person name="Barry K."/>
            <person name="Choi C."/>
            <person name="Clum A."/>
            <person name="Coughlan A.Y."/>
            <person name="Deshpande S."/>
            <person name="Douglass A.P."/>
            <person name="Hanson S.J."/>
            <person name="Klenk H.-P."/>
            <person name="Labutti K."/>
            <person name="Lapidus A."/>
            <person name="Lindquist E."/>
            <person name="Lipzen A."/>
            <person name="Meier-Kolthoff J.P."/>
            <person name="Ohm R.A."/>
            <person name="Otillar R.P."/>
            <person name="Pangilinan J."/>
            <person name="Peng Y."/>
            <person name="Rokas A."/>
            <person name="Rosa C.A."/>
            <person name="Scheuner C."/>
            <person name="Sibirny A.A."/>
            <person name="Slot J.C."/>
            <person name="Stielow J.B."/>
            <person name="Sun H."/>
            <person name="Kurtzman C.P."/>
            <person name="Blackwell M."/>
            <person name="Grigoriev I.V."/>
            <person name="Jeffries T.W."/>
        </authorList>
    </citation>
    <scope>NUCLEOTIDE SEQUENCE [LARGE SCALE GENOMIC DNA]</scope>
    <source>
        <strain evidence="2">NRRL Y-12698</strain>
    </source>
</reference>
<dbReference type="EMBL" id="KV454426">
    <property type="protein sequence ID" value="ODQ82474.1"/>
    <property type="molecule type" value="Genomic_DNA"/>
</dbReference>
<evidence type="ECO:0000313" key="2">
    <source>
        <dbReference type="Proteomes" id="UP000094336"/>
    </source>
</evidence>
<proteinExistence type="predicted"/>
<keyword evidence="2" id="KW-1185">Reference proteome</keyword>
<dbReference type="Proteomes" id="UP000094336">
    <property type="component" value="Unassembled WGS sequence"/>
</dbReference>
<organism evidence="1 2">
    <name type="scientific">Babjeviella inositovora NRRL Y-12698</name>
    <dbReference type="NCBI Taxonomy" id="984486"/>
    <lineage>
        <taxon>Eukaryota</taxon>
        <taxon>Fungi</taxon>
        <taxon>Dikarya</taxon>
        <taxon>Ascomycota</taxon>
        <taxon>Saccharomycotina</taxon>
        <taxon>Pichiomycetes</taxon>
        <taxon>Serinales incertae sedis</taxon>
        <taxon>Babjeviella</taxon>
    </lineage>
</organism>
<name>A0A1E3QY18_9ASCO</name>
<evidence type="ECO:0000313" key="1">
    <source>
        <dbReference type="EMBL" id="ODQ82474.1"/>
    </source>
</evidence>
<sequence>MQAESNRIANASGRAAPPSKCEKNWANILTVAMQDRGYIECKKGRAPQILHAAI</sequence>
<dbReference type="GeneID" id="30145292"/>
<gene>
    <name evidence="1" type="ORF">BABINDRAFT_159057</name>
</gene>
<dbReference type="RefSeq" id="XP_018987802.1">
    <property type="nucleotide sequence ID" value="XM_019127439.1"/>
</dbReference>
<dbReference type="AlphaFoldDB" id="A0A1E3QY18"/>
<accession>A0A1E3QY18</accession>